<dbReference type="PANTHER" id="PTHR31398:SF0">
    <property type="entry name" value="MEIOTIC NUCLEAR DIVISION PROTEIN 1 HOMOLOG"/>
    <property type="match status" value="1"/>
</dbReference>
<accession>A0A8J8T7D4</accession>
<feature type="transmembrane region" description="Helical" evidence="1">
    <location>
        <begin position="34"/>
        <end position="55"/>
    </location>
</feature>
<evidence type="ECO:0000313" key="2">
    <source>
        <dbReference type="EMBL" id="TNV84048.1"/>
    </source>
</evidence>
<reference evidence="2" key="1">
    <citation type="submission" date="2019-06" db="EMBL/GenBank/DDBJ databases">
        <authorList>
            <person name="Zheng W."/>
        </authorList>
    </citation>
    <scope>NUCLEOTIDE SEQUENCE</scope>
    <source>
        <strain evidence="2">QDHG01</strain>
    </source>
</reference>
<dbReference type="OrthoDB" id="289792at2759"/>
<dbReference type="AlphaFoldDB" id="A0A8J8T7D4"/>
<proteinExistence type="predicted"/>
<keyword evidence="1" id="KW-1133">Transmembrane helix</keyword>
<comment type="caution">
    <text evidence="2">The sequence shown here is derived from an EMBL/GenBank/DDBJ whole genome shotgun (WGS) entry which is preliminary data.</text>
</comment>
<keyword evidence="3" id="KW-1185">Reference proteome</keyword>
<dbReference type="GO" id="GO:0005634">
    <property type="term" value="C:nucleus"/>
    <property type="evidence" value="ECO:0007669"/>
    <property type="project" value="TreeGrafter"/>
</dbReference>
<evidence type="ECO:0000256" key="1">
    <source>
        <dbReference type="SAM" id="Phobius"/>
    </source>
</evidence>
<dbReference type="PANTHER" id="PTHR31398">
    <property type="entry name" value="MEIOTIC NUCLEAR DIVISION PROTEIN 1 HOMOLOG"/>
    <property type="match status" value="1"/>
</dbReference>
<organism evidence="2 3">
    <name type="scientific">Halteria grandinella</name>
    <dbReference type="NCBI Taxonomy" id="5974"/>
    <lineage>
        <taxon>Eukaryota</taxon>
        <taxon>Sar</taxon>
        <taxon>Alveolata</taxon>
        <taxon>Ciliophora</taxon>
        <taxon>Intramacronucleata</taxon>
        <taxon>Spirotrichea</taxon>
        <taxon>Stichotrichia</taxon>
        <taxon>Sporadotrichida</taxon>
        <taxon>Halteriidae</taxon>
        <taxon>Halteria</taxon>
    </lineage>
</organism>
<dbReference type="Proteomes" id="UP000785679">
    <property type="component" value="Unassembled WGS sequence"/>
</dbReference>
<keyword evidence="1" id="KW-0472">Membrane</keyword>
<evidence type="ECO:0000313" key="3">
    <source>
        <dbReference type="Proteomes" id="UP000785679"/>
    </source>
</evidence>
<keyword evidence="1" id="KW-0812">Transmembrane</keyword>
<dbReference type="GO" id="GO:0007131">
    <property type="term" value="P:reciprocal meiotic recombination"/>
    <property type="evidence" value="ECO:0007669"/>
    <property type="project" value="TreeGrafter"/>
</dbReference>
<dbReference type="EMBL" id="RRYP01003192">
    <property type="protein sequence ID" value="TNV84048.1"/>
    <property type="molecule type" value="Genomic_DNA"/>
</dbReference>
<gene>
    <name evidence="2" type="ORF">FGO68_gene8272</name>
</gene>
<name>A0A8J8T7D4_HALGN</name>
<protein>
    <submittedName>
        <fullName evidence="2">Uncharacterized protein</fullName>
    </submittedName>
</protein>
<sequence>MLHNWFSTKFRTIDLFGQTVNLTWNGEEKFKTTFGASVTIFMLSVLIAFSVVNLLDVLNRTNPTISKTSLLRTKEQDDDIFRPIDNGFDFSFGFNTDLDPSVGRYDVQEVRLLKEGNTQRKVSRSLQYQKCGSTYFDYDDIEEMRQYNVPDRYCLTDEWELVGQTYFSKELKYIQIRVYKCQNSTNSSVVCKSREEIDAELTVQKLSFAFVNQQFDFLDYSSPVSKYIDDQMFLEIDPNLSKRANFFIQESTVKVQDDILLGDRQEYKFPQVTNIRFYDNDYTDSEGYILSVYIRLDKEFDIYDRKVGNLITLLSVLGGLQKALFAIGSLFVQFVVSKIFISKIVHKIYQIRKPTRELRADNEEEEDLEGGIDEGIYGDASQRKAMNDLAKLGEDDESINKEDGLAEQEQVPDSWFSKVREYVYTKSFKDKRNIRDDDVHSLLFTFLNRTRFKYNVNKIFAFFFRCFFLRNLRQLRNDAKFKEHYLFSKAEQKFRGELDVVRIVKTLRRYKMFAQSMLSQKHRLLLKFQRQNLIETSSSSSDSDDNNYDELRLMENKNPVVRLVAYGKIKKMINQFKGKQINSLERNMMRGLFQRKLKDFAEETMDRSKMPLFERLMSNKMMNQVEDQGLISGRNDHHDAEDLSPYTKKQNHFFSTSPSNLHQMQNQLKKSITHTHHKQVVSNQQSRRDANIQQHTHYGQEDRNWQEKFRNPSQFDQSSAFSEEQLFQSANQRQLRPQFAIKQQQQYYHSDQHKRVHSQGLQQYLVMDPNKQGVYYRKEENYYENSEIATQKGDNDQYDEQIDYGGVSKKQPIVTRKIDLSQIQFSLCQ</sequence>